<name>A0A7S4MTY2_9STRA</name>
<keyword evidence="1" id="KW-1133">Transmembrane helix</keyword>
<accession>A0A7S4MTY2</accession>
<keyword evidence="1" id="KW-0812">Transmembrane</keyword>
<feature type="transmembrane region" description="Helical" evidence="1">
    <location>
        <begin position="54"/>
        <end position="72"/>
    </location>
</feature>
<dbReference type="EMBL" id="HBKQ01024702">
    <property type="protein sequence ID" value="CAE2242754.1"/>
    <property type="molecule type" value="Transcribed_RNA"/>
</dbReference>
<keyword evidence="1" id="KW-0472">Membrane</keyword>
<dbReference type="AlphaFoldDB" id="A0A7S4MTY2"/>
<gene>
    <name evidence="2" type="ORF">OAUR00152_LOCUS16874</name>
</gene>
<protein>
    <recommendedName>
        <fullName evidence="3">DoxX family protein</fullName>
    </recommendedName>
</protein>
<organism evidence="2">
    <name type="scientific">Odontella aurita</name>
    <dbReference type="NCBI Taxonomy" id="265563"/>
    <lineage>
        <taxon>Eukaryota</taxon>
        <taxon>Sar</taxon>
        <taxon>Stramenopiles</taxon>
        <taxon>Ochrophyta</taxon>
        <taxon>Bacillariophyta</taxon>
        <taxon>Mediophyceae</taxon>
        <taxon>Biddulphiophycidae</taxon>
        <taxon>Eupodiscales</taxon>
        <taxon>Odontellaceae</taxon>
        <taxon>Odontella</taxon>
    </lineage>
</organism>
<sequence>MSKFTFPLKCFLSSVGVTGAFTALMGLGIVPLDAGMAAVGNVFVEPLSIPLKPFFAFLGTCKMLGVASLWGLGPMPRSIALPGLLTAASCGAYGHYAVGEGPYIAIAYIGMLAALYILEGKEKSSKKE</sequence>
<reference evidence="2" key="1">
    <citation type="submission" date="2021-01" db="EMBL/GenBank/DDBJ databases">
        <authorList>
            <person name="Corre E."/>
            <person name="Pelletier E."/>
            <person name="Niang G."/>
            <person name="Scheremetjew M."/>
            <person name="Finn R."/>
            <person name="Kale V."/>
            <person name="Holt S."/>
            <person name="Cochrane G."/>
            <person name="Meng A."/>
            <person name="Brown T."/>
            <person name="Cohen L."/>
        </authorList>
    </citation>
    <scope>NUCLEOTIDE SEQUENCE</scope>
    <source>
        <strain evidence="2">Isolate 1302-5</strain>
    </source>
</reference>
<feature type="transmembrane region" description="Helical" evidence="1">
    <location>
        <begin position="12"/>
        <end position="34"/>
    </location>
</feature>
<feature type="transmembrane region" description="Helical" evidence="1">
    <location>
        <begin position="102"/>
        <end position="118"/>
    </location>
</feature>
<evidence type="ECO:0000313" key="2">
    <source>
        <dbReference type="EMBL" id="CAE2242754.1"/>
    </source>
</evidence>
<proteinExistence type="predicted"/>
<evidence type="ECO:0008006" key="3">
    <source>
        <dbReference type="Google" id="ProtNLM"/>
    </source>
</evidence>
<evidence type="ECO:0000256" key="1">
    <source>
        <dbReference type="SAM" id="Phobius"/>
    </source>
</evidence>